<reference evidence="3 4" key="1">
    <citation type="submission" date="2018-01" db="EMBL/GenBank/DDBJ databases">
        <title>The draft genome sequence of Cohaesibacter sp. H1304.</title>
        <authorList>
            <person name="Wang N.-N."/>
            <person name="Du Z.-J."/>
        </authorList>
    </citation>
    <scope>NUCLEOTIDE SEQUENCE [LARGE SCALE GENOMIC DNA]</scope>
    <source>
        <strain evidence="3 4">H1304</strain>
    </source>
</reference>
<keyword evidence="1" id="KW-1133">Transmembrane helix</keyword>
<proteinExistence type="predicted"/>
<feature type="transmembrane region" description="Helical" evidence="1">
    <location>
        <begin position="39"/>
        <end position="58"/>
    </location>
</feature>
<evidence type="ECO:0000256" key="1">
    <source>
        <dbReference type="SAM" id="Phobius"/>
    </source>
</evidence>
<keyword evidence="1" id="KW-0472">Membrane</keyword>
<dbReference type="InterPro" id="IPR009936">
    <property type="entry name" value="DUF1468"/>
</dbReference>
<feature type="transmembrane region" description="Helical" evidence="1">
    <location>
        <begin position="118"/>
        <end position="136"/>
    </location>
</feature>
<dbReference type="RefSeq" id="WP_101534523.1">
    <property type="nucleotide sequence ID" value="NZ_PKUQ01000031.1"/>
</dbReference>
<protein>
    <submittedName>
        <fullName evidence="3">Tripartite tricarboxylate transporter TctB family protein</fullName>
    </submittedName>
</protein>
<organism evidence="3 4">
    <name type="scientific">Cohaesibacter celericrescens</name>
    <dbReference type="NCBI Taxonomy" id="2067669"/>
    <lineage>
        <taxon>Bacteria</taxon>
        <taxon>Pseudomonadati</taxon>
        <taxon>Pseudomonadota</taxon>
        <taxon>Alphaproteobacteria</taxon>
        <taxon>Hyphomicrobiales</taxon>
        <taxon>Cohaesibacteraceae</taxon>
    </lineage>
</organism>
<feature type="domain" description="DUF1468" evidence="2">
    <location>
        <begin position="12"/>
        <end position="145"/>
    </location>
</feature>
<dbReference type="OrthoDB" id="7854646at2"/>
<dbReference type="AlphaFoldDB" id="A0A2N5XNJ3"/>
<evidence type="ECO:0000313" key="3">
    <source>
        <dbReference type="EMBL" id="PLW76089.1"/>
    </source>
</evidence>
<feature type="transmembrane region" description="Helical" evidence="1">
    <location>
        <begin position="7"/>
        <end position="27"/>
    </location>
</feature>
<name>A0A2N5XNJ3_9HYPH</name>
<feature type="transmembrane region" description="Helical" evidence="1">
    <location>
        <begin position="79"/>
        <end position="112"/>
    </location>
</feature>
<dbReference type="Proteomes" id="UP000234881">
    <property type="component" value="Unassembled WGS sequence"/>
</dbReference>
<evidence type="ECO:0000313" key="4">
    <source>
        <dbReference type="Proteomes" id="UP000234881"/>
    </source>
</evidence>
<comment type="caution">
    <text evidence="3">The sequence shown here is derived from an EMBL/GenBank/DDBJ whole genome shotgun (WGS) entry which is preliminary data.</text>
</comment>
<sequence>MILNKKIVFLSFLFAVSVGYLITAINIGVPISDGGLTPSFFPILLGGASVSFSSILLYKEFIASGLIVADEKKESRAHFWVILAIFTYIFAFKMLGYFISSAFFVFAVIIIFSSWEKYIHKAAISVTIVVLGYAMFEQLFGVRLPALWG</sequence>
<dbReference type="Pfam" id="PF07331">
    <property type="entry name" value="TctB"/>
    <property type="match status" value="1"/>
</dbReference>
<keyword evidence="4" id="KW-1185">Reference proteome</keyword>
<accession>A0A2N5XNJ3</accession>
<keyword evidence="1" id="KW-0812">Transmembrane</keyword>
<gene>
    <name evidence="3" type="ORF">C0081_14305</name>
</gene>
<dbReference type="EMBL" id="PKUQ01000031">
    <property type="protein sequence ID" value="PLW76089.1"/>
    <property type="molecule type" value="Genomic_DNA"/>
</dbReference>
<evidence type="ECO:0000259" key="2">
    <source>
        <dbReference type="Pfam" id="PF07331"/>
    </source>
</evidence>